<dbReference type="GO" id="GO:0043161">
    <property type="term" value="P:proteasome-mediated ubiquitin-dependent protein catabolic process"/>
    <property type="evidence" value="ECO:0007669"/>
    <property type="project" value="TreeGrafter"/>
</dbReference>
<feature type="coiled-coil region" evidence="6">
    <location>
        <begin position="189"/>
        <end position="242"/>
    </location>
</feature>
<dbReference type="GO" id="GO:0097039">
    <property type="term" value="P:protein linear polyubiquitination"/>
    <property type="evidence" value="ECO:0007669"/>
    <property type="project" value="TreeGrafter"/>
</dbReference>
<feature type="region of interest" description="Disordered" evidence="7">
    <location>
        <begin position="29"/>
        <end position="50"/>
    </location>
</feature>
<reference evidence="8 9" key="1">
    <citation type="journal article" date="2024" name="Science">
        <title>Giant polyketide synthase enzymes in the biosynthesis of giant marine polyether toxins.</title>
        <authorList>
            <person name="Fallon T.R."/>
            <person name="Shende V.V."/>
            <person name="Wierzbicki I.H."/>
            <person name="Pendleton A.L."/>
            <person name="Watervoot N.F."/>
            <person name="Auber R.P."/>
            <person name="Gonzalez D.J."/>
            <person name="Wisecaver J.H."/>
            <person name="Moore B.S."/>
        </authorList>
    </citation>
    <scope>NUCLEOTIDE SEQUENCE [LARGE SCALE GENOMIC DNA]</scope>
    <source>
        <strain evidence="8 9">12B1</strain>
    </source>
</reference>
<dbReference type="GO" id="GO:0004842">
    <property type="term" value="F:ubiquitin-protein transferase activity"/>
    <property type="evidence" value="ECO:0007669"/>
    <property type="project" value="TreeGrafter"/>
</dbReference>
<comment type="caution">
    <text evidence="8">The sequence shown here is derived from an EMBL/GenBank/DDBJ whole genome shotgun (WGS) entry which is preliminary data.</text>
</comment>
<evidence type="ECO:0000313" key="8">
    <source>
        <dbReference type="EMBL" id="KAL1522578.1"/>
    </source>
</evidence>
<dbReference type="PANTHER" id="PTHR22770">
    <property type="entry name" value="UBIQUITIN CONJUGATING ENZYME 7 INTERACTING PROTEIN-RELATED"/>
    <property type="match status" value="1"/>
</dbReference>
<dbReference type="GO" id="GO:0008270">
    <property type="term" value="F:zinc ion binding"/>
    <property type="evidence" value="ECO:0007669"/>
    <property type="project" value="UniProtKB-KW"/>
</dbReference>
<dbReference type="AlphaFoldDB" id="A0AB34JPH1"/>
<dbReference type="SUPFAM" id="SSF57850">
    <property type="entry name" value="RING/U-box"/>
    <property type="match status" value="1"/>
</dbReference>
<evidence type="ECO:0000256" key="3">
    <source>
        <dbReference type="ARBA" id="ARBA00022771"/>
    </source>
</evidence>
<keyword evidence="2" id="KW-0479">Metal-binding</keyword>
<evidence type="ECO:0000256" key="7">
    <source>
        <dbReference type="SAM" id="MobiDB-lite"/>
    </source>
</evidence>
<evidence type="ECO:0000256" key="2">
    <source>
        <dbReference type="ARBA" id="ARBA00022723"/>
    </source>
</evidence>
<evidence type="ECO:0000256" key="4">
    <source>
        <dbReference type="ARBA" id="ARBA00022786"/>
    </source>
</evidence>
<proteinExistence type="predicted"/>
<comment type="pathway">
    <text evidence="1">Protein modification; protein ubiquitination.</text>
</comment>
<sequence>MPMSLSLSDTASDDAPHCTFHSSTSFLETRSPVVEPTPSALSTPSPRQAGLVTQGASGRLVEWLLWLAEALDEMREADALHWRRVAHATADRLLPALSRAATVVPLVLGGLTHAAASLRPWEGVRGAMAWAWASPPREGAAAAAAVVEVCEARLLAMGAALAAARREEEAARRHAARLDVSVWTREQLVRQLTREAAGLGARARAAEAEAEAARAEARAEARRREEAARAAEEAAAREAEERRARAAACAVCLEEDAGVVACGGCGEAHYVCAACLEAHVGAFTRRPVALRAEGQVPCVGVRCVRADGTPTTYAAAQLAALLPAEAFEEYLRSMRAVLEAAVEAEAEERVRRSVAAELRRREEAARAGRGEVEALLRALVEEVLTLKCPRCGQAYDDFEGCAALQCSRCPCHFCGWCTADCAADAHAHVRTCAEKPPGVDAYFPRPRRVFEEHWQRRKRAGVERLMRGASMAAQRTAYAELKDRLDEVGFAPPHEGGIDEQRQE</sequence>
<keyword evidence="4" id="KW-0833">Ubl conjugation pathway</keyword>
<dbReference type="Proteomes" id="UP001515480">
    <property type="component" value="Unassembled WGS sequence"/>
</dbReference>
<evidence type="ECO:0000313" key="9">
    <source>
        <dbReference type="Proteomes" id="UP001515480"/>
    </source>
</evidence>
<keyword evidence="9" id="KW-1185">Reference proteome</keyword>
<protein>
    <recommendedName>
        <fullName evidence="10">RING-type domain-containing protein</fullName>
    </recommendedName>
</protein>
<keyword evidence="3" id="KW-0863">Zinc-finger</keyword>
<evidence type="ECO:0000256" key="1">
    <source>
        <dbReference type="ARBA" id="ARBA00004906"/>
    </source>
</evidence>
<gene>
    <name evidence="8" type="ORF">AB1Y20_017563</name>
</gene>
<dbReference type="InterPro" id="IPR051628">
    <property type="entry name" value="LUBAC_E3_Ligases"/>
</dbReference>
<dbReference type="EMBL" id="JBGBPQ010000006">
    <property type="protein sequence ID" value="KAL1522578.1"/>
    <property type="molecule type" value="Genomic_DNA"/>
</dbReference>
<evidence type="ECO:0008006" key="10">
    <source>
        <dbReference type="Google" id="ProtNLM"/>
    </source>
</evidence>
<evidence type="ECO:0000256" key="6">
    <source>
        <dbReference type="SAM" id="Coils"/>
    </source>
</evidence>
<dbReference type="GO" id="GO:0000151">
    <property type="term" value="C:ubiquitin ligase complex"/>
    <property type="evidence" value="ECO:0007669"/>
    <property type="project" value="TreeGrafter"/>
</dbReference>
<keyword evidence="6" id="KW-0175">Coiled coil</keyword>
<name>A0AB34JPH1_PRYPA</name>
<evidence type="ECO:0000256" key="5">
    <source>
        <dbReference type="ARBA" id="ARBA00022833"/>
    </source>
</evidence>
<keyword evidence="5" id="KW-0862">Zinc</keyword>
<dbReference type="GO" id="GO:0043130">
    <property type="term" value="F:ubiquitin binding"/>
    <property type="evidence" value="ECO:0007669"/>
    <property type="project" value="TreeGrafter"/>
</dbReference>
<organism evidence="8 9">
    <name type="scientific">Prymnesium parvum</name>
    <name type="common">Toxic golden alga</name>
    <dbReference type="NCBI Taxonomy" id="97485"/>
    <lineage>
        <taxon>Eukaryota</taxon>
        <taxon>Haptista</taxon>
        <taxon>Haptophyta</taxon>
        <taxon>Prymnesiophyceae</taxon>
        <taxon>Prymnesiales</taxon>
        <taxon>Prymnesiaceae</taxon>
        <taxon>Prymnesium</taxon>
    </lineage>
</organism>
<accession>A0AB34JPH1</accession>
<dbReference type="PANTHER" id="PTHR22770:SF13">
    <property type="entry name" value="RING-TYPE DOMAIN-CONTAINING PROTEIN"/>
    <property type="match status" value="1"/>
</dbReference>